<evidence type="ECO:0008006" key="3">
    <source>
        <dbReference type="Google" id="ProtNLM"/>
    </source>
</evidence>
<name>A0ABM7SVC4_9MYCO</name>
<organism evidence="1 2">
    <name type="scientific">Mycobacterium senriense</name>
    <dbReference type="NCBI Taxonomy" id="2775496"/>
    <lineage>
        <taxon>Bacteria</taxon>
        <taxon>Bacillati</taxon>
        <taxon>Actinomycetota</taxon>
        <taxon>Actinomycetes</taxon>
        <taxon>Mycobacteriales</taxon>
        <taxon>Mycobacteriaceae</taxon>
        <taxon>Mycobacterium</taxon>
        <taxon>Mycobacterium avium complex (MAC)</taxon>
    </lineage>
</organism>
<proteinExistence type="predicted"/>
<sequence>MRPGAASYSRAMGIDVTVLRVFTDSDGNFGNPLGVVDAGQVEVAARQRLATQLGYSETVFVVPPAPGSATAHATIYTPRTELPFAGHPTVGATWWLRENGSPINTLQVPAGLVQVGHDEHRASINARSDWAPEFALHEFASADEVLAADPSDYPDDTAHYLWAWTDRAAGSLRSRTFAASLGVVEDEATGSAAMRITDYLSQSLRITQGKGSVIDTTWSAEGWVGVAGRVVNDGVRHLN</sequence>
<reference evidence="1 2" key="1">
    <citation type="submission" date="2021-07" db="EMBL/GenBank/DDBJ databases">
        <title>Complete genome sequence of nontuberculous Mycobacterium sp. TY59.</title>
        <authorList>
            <person name="Fukushima K."/>
        </authorList>
    </citation>
    <scope>NUCLEOTIDE SEQUENCE [LARGE SCALE GENOMIC DNA]</scope>
    <source>
        <strain evidence="1 2">TY59</strain>
    </source>
</reference>
<dbReference type="SUPFAM" id="SSF54506">
    <property type="entry name" value="Diaminopimelate epimerase-like"/>
    <property type="match status" value="1"/>
</dbReference>
<dbReference type="InterPro" id="IPR003719">
    <property type="entry name" value="Phenazine_PhzF-like"/>
</dbReference>
<gene>
    <name evidence="1" type="ORF">MTY59_51900</name>
</gene>
<dbReference type="PIRSF" id="PIRSF016184">
    <property type="entry name" value="PhzC_PhzF"/>
    <property type="match status" value="1"/>
</dbReference>
<dbReference type="Pfam" id="PF02567">
    <property type="entry name" value="PhzC-PhzF"/>
    <property type="match status" value="2"/>
</dbReference>
<evidence type="ECO:0000313" key="2">
    <source>
        <dbReference type="Proteomes" id="UP000826012"/>
    </source>
</evidence>
<dbReference type="Proteomes" id="UP000826012">
    <property type="component" value="Chromosome"/>
</dbReference>
<accession>A0ABM7SVC4</accession>
<dbReference type="Gene3D" id="3.10.310.10">
    <property type="entry name" value="Diaminopimelate Epimerase, Chain A, domain 1"/>
    <property type="match status" value="2"/>
</dbReference>
<evidence type="ECO:0000313" key="1">
    <source>
        <dbReference type="EMBL" id="BCZ25335.1"/>
    </source>
</evidence>
<dbReference type="PANTHER" id="PTHR13774:SF32">
    <property type="entry name" value="ANTISENSE-ENHANCING SEQUENCE 1"/>
    <property type="match status" value="1"/>
</dbReference>
<keyword evidence="2" id="KW-1185">Reference proteome</keyword>
<dbReference type="PANTHER" id="PTHR13774">
    <property type="entry name" value="PHENAZINE BIOSYNTHESIS PROTEIN"/>
    <property type="match status" value="1"/>
</dbReference>
<protein>
    <recommendedName>
        <fullName evidence="3">Thymidylate synthase</fullName>
    </recommendedName>
</protein>
<dbReference type="EMBL" id="AP024828">
    <property type="protein sequence ID" value="BCZ25335.1"/>
    <property type="molecule type" value="Genomic_DNA"/>
</dbReference>